<proteinExistence type="inferred from homology"/>
<feature type="transmembrane region" description="Helical" evidence="7">
    <location>
        <begin position="163"/>
        <end position="185"/>
    </location>
</feature>
<dbReference type="PANTHER" id="PTHR43141:SF2">
    <property type="entry name" value="BLR3729 PROTEIN"/>
    <property type="match status" value="1"/>
</dbReference>
<keyword evidence="6 7" id="KW-0472">Membrane</keyword>
<dbReference type="EMBL" id="DOEK01000016">
    <property type="protein sequence ID" value="HBP29084.1"/>
    <property type="molecule type" value="Genomic_DNA"/>
</dbReference>
<feature type="transmembrane region" description="Helical" evidence="7">
    <location>
        <begin position="264"/>
        <end position="291"/>
    </location>
</feature>
<feature type="transmembrane region" description="Helical" evidence="7">
    <location>
        <begin position="72"/>
        <end position="91"/>
    </location>
</feature>
<dbReference type="InterPro" id="IPR003317">
    <property type="entry name" value="Cyt-d_oxidase_su2"/>
</dbReference>
<dbReference type="GO" id="GO:0009055">
    <property type="term" value="F:electron transfer activity"/>
    <property type="evidence" value="ECO:0007669"/>
    <property type="project" value="TreeGrafter"/>
</dbReference>
<evidence type="ECO:0000313" key="9">
    <source>
        <dbReference type="Proteomes" id="UP000264036"/>
    </source>
</evidence>
<dbReference type="GO" id="GO:0005886">
    <property type="term" value="C:plasma membrane"/>
    <property type="evidence" value="ECO:0007669"/>
    <property type="project" value="UniProtKB-SubCell"/>
</dbReference>
<keyword evidence="3" id="KW-1003">Cell membrane</keyword>
<dbReference type="Proteomes" id="UP000264036">
    <property type="component" value="Unassembled WGS sequence"/>
</dbReference>
<comment type="similarity">
    <text evidence="2">Belongs to the cytochrome ubiquinol oxidase subunit 2 family.</text>
</comment>
<dbReference type="GO" id="GO:0016682">
    <property type="term" value="F:oxidoreductase activity, acting on diphenols and related substances as donors, oxygen as acceptor"/>
    <property type="evidence" value="ECO:0007669"/>
    <property type="project" value="TreeGrafter"/>
</dbReference>
<evidence type="ECO:0000256" key="7">
    <source>
        <dbReference type="SAM" id="Phobius"/>
    </source>
</evidence>
<keyword evidence="5 7" id="KW-1133">Transmembrane helix</keyword>
<feature type="transmembrane region" description="Helical" evidence="7">
    <location>
        <begin position="233"/>
        <end position="252"/>
    </location>
</feature>
<comment type="subcellular location">
    <subcellularLocation>
        <location evidence="1">Cell membrane</location>
        <topology evidence="1">Multi-pass membrane protein</topology>
    </subcellularLocation>
</comment>
<keyword evidence="4 7" id="KW-0812">Transmembrane</keyword>
<feature type="transmembrane region" description="Helical" evidence="7">
    <location>
        <begin position="18"/>
        <end position="51"/>
    </location>
</feature>
<evidence type="ECO:0000313" key="8">
    <source>
        <dbReference type="EMBL" id="HBP29084.1"/>
    </source>
</evidence>
<protein>
    <submittedName>
        <fullName evidence="8">Cytochrome oxidase</fullName>
    </submittedName>
</protein>
<feature type="transmembrane region" description="Helical" evidence="7">
    <location>
        <begin position="129"/>
        <end position="151"/>
    </location>
</feature>
<evidence type="ECO:0000256" key="3">
    <source>
        <dbReference type="ARBA" id="ARBA00022475"/>
    </source>
</evidence>
<feature type="transmembrane region" description="Helical" evidence="7">
    <location>
        <begin position="206"/>
        <end position="227"/>
    </location>
</feature>
<evidence type="ECO:0000256" key="2">
    <source>
        <dbReference type="ARBA" id="ARBA00007543"/>
    </source>
</evidence>
<evidence type="ECO:0000256" key="5">
    <source>
        <dbReference type="ARBA" id="ARBA00022989"/>
    </source>
</evidence>
<dbReference type="PANTHER" id="PTHR43141">
    <property type="entry name" value="CYTOCHROME BD2 SUBUNIT II"/>
    <property type="match status" value="1"/>
</dbReference>
<gene>
    <name evidence="8" type="ORF">DD666_06690</name>
</gene>
<evidence type="ECO:0000256" key="6">
    <source>
        <dbReference type="ARBA" id="ARBA00023136"/>
    </source>
</evidence>
<dbReference type="AlphaFoldDB" id="A0A356LDU6"/>
<comment type="caution">
    <text evidence="8">The sequence shown here is derived from an EMBL/GenBank/DDBJ whole genome shotgun (WGS) entry which is preliminary data.</text>
</comment>
<feature type="transmembrane region" description="Helical" evidence="7">
    <location>
        <begin position="97"/>
        <end position="117"/>
    </location>
</feature>
<sequence>MIDTLAGSLGLNSYDPGFWMPLLCFTVFLGVSIAAAVLDGFDLGVGMLMPFATPEQRARMFTFLGPWRDMNVFWIFFGCAILLSAFPKAWAYVSGALYLPLMLLGAGALLRGVAYEFRLRALAGGRSVFAAAFAIGSLLTAFGQGLVLGRIAVNFGTEPGSQLFAVFIALCTVATFVLLGATWLLMRVEDDLQLQARGWVRRASRLTAAGVVAVSVALGMVNGGVFFKWTETTRLPVVLIGWFALLAMFVLIELVVRKVQRVRILIWLPFILTVLIVLSVIVGLVFSIFPFFVLDELTIWESVTGLGTTRLLVAAFALFLVVVPLVTLWYYRDMLGKERKAKDVSFMKRAD</sequence>
<dbReference type="GO" id="GO:0070069">
    <property type="term" value="C:cytochrome complex"/>
    <property type="evidence" value="ECO:0007669"/>
    <property type="project" value="TreeGrafter"/>
</dbReference>
<dbReference type="GO" id="GO:0019646">
    <property type="term" value="P:aerobic electron transport chain"/>
    <property type="evidence" value="ECO:0007669"/>
    <property type="project" value="TreeGrafter"/>
</dbReference>
<feature type="transmembrane region" description="Helical" evidence="7">
    <location>
        <begin position="311"/>
        <end position="331"/>
    </location>
</feature>
<dbReference type="Pfam" id="PF02322">
    <property type="entry name" value="Cyt_bd_oxida_II"/>
    <property type="match status" value="1"/>
</dbReference>
<name>A0A356LDU6_9BURK</name>
<accession>A0A356LDU6</accession>
<organism evidence="8 9">
    <name type="scientific">Advenella kashmirensis</name>
    <dbReference type="NCBI Taxonomy" id="310575"/>
    <lineage>
        <taxon>Bacteria</taxon>
        <taxon>Pseudomonadati</taxon>
        <taxon>Pseudomonadota</taxon>
        <taxon>Betaproteobacteria</taxon>
        <taxon>Burkholderiales</taxon>
        <taxon>Alcaligenaceae</taxon>
    </lineage>
</organism>
<evidence type="ECO:0000256" key="1">
    <source>
        <dbReference type="ARBA" id="ARBA00004651"/>
    </source>
</evidence>
<evidence type="ECO:0000256" key="4">
    <source>
        <dbReference type="ARBA" id="ARBA00022692"/>
    </source>
</evidence>
<reference evidence="8 9" key="1">
    <citation type="journal article" date="2018" name="Nat. Biotechnol.">
        <title>A standardized bacterial taxonomy based on genome phylogeny substantially revises the tree of life.</title>
        <authorList>
            <person name="Parks D.H."/>
            <person name="Chuvochina M."/>
            <person name="Waite D.W."/>
            <person name="Rinke C."/>
            <person name="Skarshewski A."/>
            <person name="Chaumeil P.A."/>
            <person name="Hugenholtz P."/>
        </authorList>
    </citation>
    <scope>NUCLEOTIDE SEQUENCE [LARGE SCALE GENOMIC DNA]</scope>
    <source>
        <strain evidence="8">UBA10707</strain>
    </source>
</reference>